<dbReference type="eggNOG" id="ENOG502Z9YV">
    <property type="taxonomic scope" value="Bacteria"/>
</dbReference>
<evidence type="ECO:0000313" key="2">
    <source>
        <dbReference type="EMBL" id="ACZ13281.1"/>
    </source>
</evidence>
<dbReference type="OrthoDB" id="9760233at2"/>
<dbReference type="Proteomes" id="UP000002222">
    <property type="component" value="Chromosome"/>
</dbReference>
<keyword evidence="3" id="KW-1185">Reference proteome</keyword>
<evidence type="ECO:0008006" key="4">
    <source>
        <dbReference type="Google" id="ProtNLM"/>
    </source>
</evidence>
<protein>
    <recommendedName>
        <fullName evidence="4">DUF3373 domain-containing protein</fullName>
    </recommendedName>
</protein>
<dbReference type="HOGENOM" id="CLU_505929_0_0_7"/>
<dbReference type="KEGG" id="sdl:Sdel_2269"/>
<dbReference type="RefSeq" id="WP_012858026.1">
    <property type="nucleotide sequence ID" value="NC_013512.1"/>
</dbReference>
<dbReference type="STRING" id="525898.Sdel_2269"/>
<reference evidence="2 3" key="2">
    <citation type="journal article" date="2010" name="Stand. Genomic Sci.">
        <title>Complete genome sequence of Sulfurospirillum deleyianum type strain (5175).</title>
        <authorList>
            <person name="Sikorski J."/>
            <person name="Lapidus A."/>
            <person name="Copeland A."/>
            <person name="Glavina Del Rio T."/>
            <person name="Nolan M."/>
            <person name="Lucas S."/>
            <person name="Chen F."/>
            <person name="Tice H."/>
            <person name="Cheng J.F."/>
            <person name="Saunders E."/>
            <person name="Bruce D."/>
            <person name="Goodwin L."/>
            <person name="Pitluck S."/>
            <person name="Ovchinnikova G."/>
            <person name="Pati A."/>
            <person name="Ivanova N."/>
            <person name="Mavromatis K."/>
            <person name="Chen A."/>
            <person name="Palaniappan K."/>
            <person name="Chain P."/>
            <person name="Land M."/>
            <person name="Hauser L."/>
            <person name="Chang Y.J."/>
            <person name="Jeffries C.D."/>
            <person name="Brettin T."/>
            <person name="Detter J.C."/>
            <person name="Han C."/>
            <person name="Rohde M."/>
            <person name="Lang E."/>
            <person name="Spring S."/>
            <person name="Goker M."/>
            <person name="Bristow J."/>
            <person name="Eisen J.A."/>
            <person name="Markowitz V."/>
            <person name="Hugenholtz P."/>
            <person name="Kyrpides N.C."/>
            <person name="Klenk H.P."/>
        </authorList>
    </citation>
    <scope>NUCLEOTIDE SEQUENCE [LARGE SCALE GENOMIC DNA]</scope>
    <source>
        <strain evidence="3">ATCC 51133 / DSM 6946 / 5175</strain>
    </source>
</reference>
<proteinExistence type="predicted"/>
<evidence type="ECO:0000313" key="3">
    <source>
        <dbReference type="Proteomes" id="UP000002222"/>
    </source>
</evidence>
<dbReference type="AlphaFoldDB" id="D1B5B1"/>
<organism evidence="2 3">
    <name type="scientific">Sulfurospirillum deleyianum (strain ATCC 51133 / DSM 6946 / 5175)</name>
    <dbReference type="NCBI Taxonomy" id="525898"/>
    <lineage>
        <taxon>Bacteria</taxon>
        <taxon>Pseudomonadati</taxon>
        <taxon>Campylobacterota</taxon>
        <taxon>Epsilonproteobacteria</taxon>
        <taxon>Campylobacterales</taxon>
        <taxon>Sulfurospirillaceae</taxon>
        <taxon>Sulfurospirillum</taxon>
    </lineage>
</organism>
<evidence type="ECO:0000256" key="1">
    <source>
        <dbReference type="SAM" id="Coils"/>
    </source>
</evidence>
<dbReference type="Pfam" id="PF11853">
    <property type="entry name" value="DUF3373"/>
    <property type="match status" value="1"/>
</dbReference>
<name>D1B5B1_SULD5</name>
<keyword evidence="1" id="KW-0175">Coiled coil</keyword>
<reference evidence="3" key="1">
    <citation type="submission" date="2009-11" db="EMBL/GenBank/DDBJ databases">
        <title>The complete genome of Sulfurospirillum deleyianum DSM 6946.</title>
        <authorList>
            <consortium name="US DOE Joint Genome Institute (JGI-PGF)"/>
            <person name="Lucas S."/>
            <person name="Copeland A."/>
            <person name="Lapidus A."/>
            <person name="Glavina del Rio T."/>
            <person name="Dalin E."/>
            <person name="Tice H."/>
            <person name="Bruce D."/>
            <person name="Goodwin L."/>
            <person name="Pitluck S."/>
            <person name="Kyrpides N."/>
            <person name="Mavromatis K."/>
            <person name="Ivanova N."/>
            <person name="Ovchinnikova G."/>
            <person name="Munk A.C."/>
            <person name="Lu M."/>
            <person name="Brettin T."/>
            <person name="Detter J.C."/>
            <person name="Han C."/>
            <person name="Tapia R."/>
            <person name="Larimer F."/>
            <person name="Land M."/>
            <person name="Hauser L."/>
            <person name="Markowitz V."/>
            <person name="Cheng J.F."/>
            <person name="Hugenholtz P."/>
            <person name="Woyke T."/>
            <person name="Wu D."/>
            <person name="Aumann P."/>
            <person name="Schneider S."/>
            <person name="Lang E."/>
            <person name="Spring S."/>
            <person name="Klenk H.P."/>
            <person name="Eisen J.A."/>
        </authorList>
    </citation>
    <scope>NUCLEOTIDE SEQUENCE [LARGE SCALE GENOMIC DNA]</scope>
    <source>
        <strain evidence="3">ATCC 51133 / DSM 6946 / 5175</strain>
    </source>
</reference>
<dbReference type="EMBL" id="CP001816">
    <property type="protein sequence ID" value="ACZ13281.1"/>
    <property type="molecule type" value="Genomic_DNA"/>
</dbReference>
<dbReference type="InterPro" id="IPR021803">
    <property type="entry name" value="DUF3373"/>
</dbReference>
<gene>
    <name evidence="2" type="ordered locus">Sdel_2269</name>
</gene>
<sequence>MKKIILPLCVACSCLLASDDSLKQEIEALKVQMAELKNAQSKINIDALKAQISEVKAHDANDNIKWSVDLRTSYDAIDYKIKGLADQDNGVWTNKLILGMAAQPADNLVFKGSLGVYSMFGNNSSTGMNPYSNMNWYSSESPDDNTIRLREAYFLYFGNMGDIPYTASFGRRPSVDGFLTNLRADNENPASPIGHNINMEFDGASFKFDLDKLTGVSGMYVKLCLGRGNSNADARYPTFTGYPIMGGVVPSSTQTPYVKTDSDSANMDLAGLIWQIYDNGQYKVMANYFKGWNMMGANFSVASEGALADNPMDMATLMDDTYNVSMTDVGDLTGGALSLQVNGIGDGISDFLDDSIFFASYAFSKTDPKGNHATVMDALYNNLGMSSSTQEMLGSSDKETGFSIYTGIQIPSFFEGHRLGLEYNHGSKYWRSFTYGEDTLVGSKLAARGDAYEIYYTLPLVGKNLTAQLSYLYIDYDYTGSDMFFGSTGTPQNVDETAGAVRSAQNVRASLRYRY</sequence>
<accession>D1B5B1</accession>
<feature type="coiled-coil region" evidence="1">
    <location>
        <begin position="19"/>
        <end position="51"/>
    </location>
</feature>